<evidence type="ECO:0000256" key="2">
    <source>
        <dbReference type="SAM" id="Coils"/>
    </source>
</evidence>
<name>A0A9X3AJM3_9GAMM</name>
<reference evidence="4" key="2">
    <citation type="submission" date="2022-08" db="EMBL/GenBank/DDBJ databases">
        <authorList>
            <person name="Dong C."/>
        </authorList>
    </citation>
    <scope>NUCLEOTIDE SEQUENCE</scope>
    <source>
        <strain evidence="4">59MF3M-4</strain>
    </source>
</reference>
<keyword evidence="5" id="KW-1185">Reference proteome</keyword>
<dbReference type="GO" id="GO:1990195">
    <property type="term" value="C:macrolide transmembrane transporter complex"/>
    <property type="evidence" value="ECO:0007669"/>
    <property type="project" value="InterPro"/>
</dbReference>
<dbReference type="Gene3D" id="2.40.30.170">
    <property type="match status" value="1"/>
</dbReference>
<organism evidence="4 5">
    <name type="scientific">Thalassolituus pacificus</name>
    <dbReference type="NCBI Taxonomy" id="2975440"/>
    <lineage>
        <taxon>Bacteria</taxon>
        <taxon>Pseudomonadati</taxon>
        <taxon>Pseudomonadota</taxon>
        <taxon>Gammaproteobacteria</taxon>
        <taxon>Oceanospirillales</taxon>
        <taxon>Oceanospirillaceae</taxon>
        <taxon>Thalassolituus</taxon>
    </lineage>
</organism>
<dbReference type="Gene3D" id="2.40.50.100">
    <property type="match status" value="1"/>
</dbReference>
<dbReference type="PANTHER" id="PTHR30438">
    <property type="entry name" value="36 KDA ANTIGEN-RELATED"/>
    <property type="match status" value="1"/>
</dbReference>
<dbReference type="AlphaFoldDB" id="A0A9X3AJM3"/>
<reference evidence="4" key="1">
    <citation type="journal article" date="2022" name="Front. Microbiol.">
        <title>Genome-based taxonomic rearrangement of Oceanobacter-related bacteria including the description of Thalassolituus hydrocarbonoclasticus sp. nov. and Thalassolituus pacificus sp. nov. and emended description of the genus Thalassolituus.</title>
        <authorList>
            <person name="Dong C."/>
            <person name="Wei L."/>
            <person name="Wang J."/>
            <person name="Lai Q."/>
            <person name="Huang Z."/>
            <person name="Shao Z."/>
        </authorList>
    </citation>
    <scope>NUCLEOTIDE SEQUENCE</scope>
    <source>
        <strain evidence="4">59MF3M-4</strain>
    </source>
</reference>
<evidence type="ECO:0000259" key="3">
    <source>
        <dbReference type="Pfam" id="PF25917"/>
    </source>
</evidence>
<comment type="caution">
    <text evidence="4">The sequence shown here is derived from an EMBL/GenBank/DDBJ whole genome shotgun (WGS) entry which is preliminary data.</text>
</comment>
<dbReference type="Proteomes" id="UP001147830">
    <property type="component" value="Unassembled WGS sequence"/>
</dbReference>
<gene>
    <name evidence="4" type="ORF">NYR02_16545</name>
</gene>
<accession>A0A9X3AJM3</accession>
<dbReference type="RefSeq" id="WP_260977460.1">
    <property type="nucleotide sequence ID" value="NZ_JAOANI010000028.1"/>
</dbReference>
<comment type="similarity">
    <text evidence="1">Belongs to the membrane fusion protein (MFP) (TC 8.A.1) family.</text>
</comment>
<feature type="coiled-coil region" evidence="2">
    <location>
        <begin position="78"/>
        <end position="143"/>
    </location>
</feature>
<protein>
    <submittedName>
        <fullName evidence="4">HlyD family efflux transporter periplasmic adaptor subunit</fullName>
    </submittedName>
</protein>
<keyword evidence="2" id="KW-0175">Coiled coil</keyword>
<sequence length="324" mass="34977">MDTKKLLAAGLVLVAAAGTLAWTLFNPSALPDGVVETNGRLEAEQVEVAIKTAGRVAEVLVSEGQMVAAGDLLVRIDNQQLLAKKREAEAQISQAQLAAEEAAAAVAQRQSQLKLANSELKRAQTLFKQKVATQDKLDQAESQQESASAGLRLAQATEKRTQASIEAARAGLQELQSLLDDTQIYAPRNGRVQYVLAQPGEVLAAGGRVITLLDVSDVYMTIFLPATQVGKLGINDEARLVLDPIPEYVVPARVSFIAGDAQFTPKSVETSEERNNLMFRVKLSIDPQLLKLHEEKVKTGVRGSAYVRTDSSKEWPADLTVQLP</sequence>
<proteinExistence type="inferred from homology"/>
<feature type="domain" description="Multidrug resistance protein MdtA-like barrel-sandwich hybrid" evidence="3">
    <location>
        <begin position="44"/>
        <end position="206"/>
    </location>
</feature>
<dbReference type="InterPro" id="IPR030190">
    <property type="entry name" value="MacA_alpha-hairpin_sf"/>
</dbReference>
<dbReference type="GO" id="GO:1990961">
    <property type="term" value="P:xenobiotic detoxification by transmembrane export across the plasma membrane"/>
    <property type="evidence" value="ECO:0007669"/>
    <property type="project" value="InterPro"/>
</dbReference>
<dbReference type="Pfam" id="PF25917">
    <property type="entry name" value="BSH_RND"/>
    <property type="match status" value="1"/>
</dbReference>
<evidence type="ECO:0000256" key="1">
    <source>
        <dbReference type="ARBA" id="ARBA00009477"/>
    </source>
</evidence>
<dbReference type="GO" id="GO:0019898">
    <property type="term" value="C:extrinsic component of membrane"/>
    <property type="evidence" value="ECO:0007669"/>
    <property type="project" value="InterPro"/>
</dbReference>
<dbReference type="GO" id="GO:0005886">
    <property type="term" value="C:plasma membrane"/>
    <property type="evidence" value="ECO:0007669"/>
    <property type="project" value="TreeGrafter"/>
</dbReference>
<dbReference type="Gene3D" id="6.10.140.1990">
    <property type="match status" value="1"/>
</dbReference>
<evidence type="ECO:0000313" key="5">
    <source>
        <dbReference type="Proteomes" id="UP001147830"/>
    </source>
</evidence>
<dbReference type="SUPFAM" id="SSF111369">
    <property type="entry name" value="HlyD-like secretion proteins"/>
    <property type="match status" value="1"/>
</dbReference>
<dbReference type="EMBL" id="JAOANI010000028">
    <property type="protein sequence ID" value="MCT7360631.1"/>
    <property type="molecule type" value="Genomic_DNA"/>
</dbReference>
<dbReference type="PANTHER" id="PTHR30438:SF2">
    <property type="entry name" value="MEMBRANE PROTEIN"/>
    <property type="match status" value="1"/>
</dbReference>
<evidence type="ECO:0000313" key="4">
    <source>
        <dbReference type="EMBL" id="MCT7360631.1"/>
    </source>
</evidence>
<dbReference type="InterPro" id="IPR058625">
    <property type="entry name" value="MdtA-like_BSH"/>
</dbReference>